<reference evidence="1 2" key="1">
    <citation type="journal article" date="2023" name="G3 (Bethesda)">
        <title>A chromosome-length genome assembly and annotation of blackberry (Rubus argutus, cv. 'Hillquist').</title>
        <authorList>
            <person name="Bruna T."/>
            <person name="Aryal R."/>
            <person name="Dudchenko O."/>
            <person name="Sargent D.J."/>
            <person name="Mead D."/>
            <person name="Buti M."/>
            <person name="Cavallini A."/>
            <person name="Hytonen T."/>
            <person name="Andres J."/>
            <person name="Pham M."/>
            <person name="Weisz D."/>
            <person name="Mascagni F."/>
            <person name="Usai G."/>
            <person name="Natali L."/>
            <person name="Bassil N."/>
            <person name="Fernandez G.E."/>
            <person name="Lomsadze A."/>
            <person name="Armour M."/>
            <person name="Olukolu B."/>
            <person name="Poorten T."/>
            <person name="Britton C."/>
            <person name="Davik J."/>
            <person name="Ashrafi H."/>
            <person name="Aiden E.L."/>
            <person name="Borodovsky M."/>
            <person name="Worthington M."/>
        </authorList>
    </citation>
    <scope>NUCLEOTIDE SEQUENCE [LARGE SCALE GENOMIC DNA]</scope>
    <source>
        <strain evidence="1">PI 553951</strain>
    </source>
</reference>
<sequence>MLEKELHRTNEDWKYVPQPPYPSSLVSLPYPKGYEAPTFILFDGRKGSPNEHISRFIDALRPHAGVHNLRLHEFSKSLTDRAYTWFRDLALDCYDEKGEESLVEICISNMLPEYRVYLENVDIGQFSRLMDAAKKTSMSVKAQRNWRSDKKDPPQTLAIEEGPSYKKKRETFPAIPCSNEEFHAILDTMFADGVIKLPRPQRPPSKEEKNDPRYCRYHQFVGHPSPACQFLRRILHEKINNGTLELPSKKQAIDDDPLPKRRGKEVCVVTADGDHMMEEEKVSYQNLICQVPHGINQAPWSRYSRSHGYNTPLSYLNVLGNNLASPAFVSQYLGASIKQANPCDETNHVYHYNEASKSYYHGETSQAYHVTEVDEHRHPTAA</sequence>
<proteinExistence type="predicted"/>
<dbReference type="Proteomes" id="UP001457282">
    <property type="component" value="Unassembled WGS sequence"/>
</dbReference>
<organism evidence="1 2">
    <name type="scientific">Rubus argutus</name>
    <name type="common">Southern blackberry</name>
    <dbReference type="NCBI Taxonomy" id="59490"/>
    <lineage>
        <taxon>Eukaryota</taxon>
        <taxon>Viridiplantae</taxon>
        <taxon>Streptophyta</taxon>
        <taxon>Embryophyta</taxon>
        <taxon>Tracheophyta</taxon>
        <taxon>Spermatophyta</taxon>
        <taxon>Magnoliopsida</taxon>
        <taxon>eudicotyledons</taxon>
        <taxon>Gunneridae</taxon>
        <taxon>Pentapetalae</taxon>
        <taxon>rosids</taxon>
        <taxon>fabids</taxon>
        <taxon>Rosales</taxon>
        <taxon>Rosaceae</taxon>
        <taxon>Rosoideae</taxon>
        <taxon>Rosoideae incertae sedis</taxon>
        <taxon>Rubus</taxon>
    </lineage>
</organism>
<name>A0AAW1YS56_RUBAR</name>
<protein>
    <recommendedName>
        <fullName evidence="3">Retrotransposon gag domain-containing protein</fullName>
    </recommendedName>
</protein>
<evidence type="ECO:0000313" key="1">
    <source>
        <dbReference type="EMBL" id="KAK9951341.1"/>
    </source>
</evidence>
<evidence type="ECO:0008006" key="3">
    <source>
        <dbReference type="Google" id="ProtNLM"/>
    </source>
</evidence>
<gene>
    <name evidence="1" type="ORF">M0R45_006790</name>
</gene>
<evidence type="ECO:0000313" key="2">
    <source>
        <dbReference type="Proteomes" id="UP001457282"/>
    </source>
</evidence>
<dbReference type="EMBL" id="JBEDUW010000001">
    <property type="protein sequence ID" value="KAK9951341.1"/>
    <property type="molecule type" value="Genomic_DNA"/>
</dbReference>
<keyword evidence="2" id="KW-1185">Reference proteome</keyword>
<accession>A0AAW1YS56</accession>
<comment type="caution">
    <text evidence="1">The sequence shown here is derived from an EMBL/GenBank/DDBJ whole genome shotgun (WGS) entry which is preliminary data.</text>
</comment>
<dbReference type="AlphaFoldDB" id="A0AAW1YS56"/>